<sequence>MPVLSIGQALGPGSSSCGYCRPPEHRRSINETSYKKAGLLAVKLSCNVHCSHYLPRSELRSSPFQVYQRMIDRGWRRSGKYCYSPDLRRSCCPQYTIKYVHR</sequence>
<keyword evidence="3" id="KW-1185">Reference proteome</keyword>
<dbReference type="Pfam" id="PF04376">
    <property type="entry name" value="ATE_N"/>
    <property type="match status" value="1"/>
</dbReference>
<dbReference type="EMBL" id="GL945477">
    <property type="protein sequence ID" value="EGO01818.1"/>
    <property type="molecule type" value="Genomic_DNA"/>
</dbReference>
<dbReference type="GO" id="GO:0005737">
    <property type="term" value="C:cytoplasm"/>
    <property type="evidence" value="ECO:0007669"/>
    <property type="project" value="TreeGrafter"/>
</dbReference>
<proteinExistence type="predicted"/>
<dbReference type="AlphaFoldDB" id="F8PNU1"/>
<dbReference type="PANTHER" id="PTHR21367">
    <property type="entry name" value="ARGININE-TRNA-PROTEIN TRANSFERASE 1"/>
    <property type="match status" value="1"/>
</dbReference>
<accession>F8PNU1</accession>
<protein>
    <recommendedName>
        <fullName evidence="1">N-end aminoacyl transferase N-terminal domain-containing protein</fullName>
    </recommendedName>
</protein>
<evidence type="ECO:0000259" key="1">
    <source>
        <dbReference type="Pfam" id="PF04376"/>
    </source>
</evidence>
<evidence type="ECO:0000313" key="2">
    <source>
        <dbReference type="EMBL" id="EGO01818.1"/>
    </source>
</evidence>
<reference evidence="3" key="1">
    <citation type="journal article" date="2011" name="Science">
        <title>The plant cell wall-decomposing machinery underlies the functional diversity of forest fungi.</title>
        <authorList>
            <person name="Eastwood D.C."/>
            <person name="Floudas D."/>
            <person name="Binder M."/>
            <person name="Majcherczyk A."/>
            <person name="Schneider P."/>
            <person name="Aerts A."/>
            <person name="Asiegbu F.O."/>
            <person name="Baker S.E."/>
            <person name="Barry K."/>
            <person name="Bendiksby M."/>
            <person name="Blumentritt M."/>
            <person name="Coutinho P.M."/>
            <person name="Cullen D."/>
            <person name="de Vries R.P."/>
            <person name="Gathman A."/>
            <person name="Goodell B."/>
            <person name="Henrissat B."/>
            <person name="Ihrmark K."/>
            <person name="Kauserud H."/>
            <person name="Kohler A."/>
            <person name="LaButti K."/>
            <person name="Lapidus A."/>
            <person name="Lavin J.L."/>
            <person name="Lee Y.-H."/>
            <person name="Lindquist E."/>
            <person name="Lilly W."/>
            <person name="Lucas S."/>
            <person name="Morin E."/>
            <person name="Murat C."/>
            <person name="Oguiza J.A."/>
            <person name="Park J."/>
            <person name="Pisabarro A.G."/>
            <person name="Riley R."/>
            <person name="Rosling A."/>
            <person name="Salamov A."/>
            <person name="Schmidt O."/>
            <person name="Schmutz J."/>
            <person name="Skrede I."/>
            <person name="Stenlid J."/>
            <person name="Wiebenga A."/>
            <person name="Xie X."/>
            <person name="Kuees U."/>
            <person name="Hibbett D.S."/>
            <person name="Hoffmeister D."/>
            <person name="Hoegberg N."/>
            <person name="Martin F."/>
            <person name="Grigoriev I.V."/>
            <person name="Watkinson S.C."/>
        </authorList>
    </citation>
    <scope>NUCLEOTIDE SEQUENCE [LARGE SCALE GENOMIC DNA]</scope>
    <source>
        <strain evidence="3">strain S7.3</strain>
    </source>
</reference>
<dbReference type="Proteomes" id="UP000008063">
    <property type="component" value="Unassembled WGS sequence"/>
</dbReference>
<dbReference type="PANTHER" id="PTHR21367:SF1">
    <property type="entry name" value="ARGINYL-TRNA--PROTEIN TRANSFERASE 1"/>
    <property type="match status" value="1"/>
</dbReference>
<evidence type="ECO:0000313" key="3">
    <source>
        <dbReference type="Proteomes" id="UP000008063"/>
    </source>
</evidence>
<dbReference type="HOGENOM" id="CLU_179469_0_0_1"/>
<organism evidence="3">
    <name type="scientific">Serpula lacrymans var. lacrymans (strain S7.3)</name>
    <name type="common">Dry rot fungus</name>
    <dbReference type="NCBI Taxonomy" id="936435"/>
    <lineage>
        <taxon>Eukaryota</taxon>
        <taxon>Fungi</taxon>
        <taxon>Dikarya</taxon>
        <taxon>Basidiomycota</taxon>
        <taxon>Agaricomycotina</taxon>
        <taxon>Agaricomycetes</taxon>
        <taxon>Agaricomycetidae</taxon>
        <taxon>Boletales</taxon>
        <taxon>Coniophorineae</taxon>
        <taxon>Serpulaceae</taxon>
        <taxon>Serpula</taxon>
    </lineage>
</organism>
<name>F8PNU1_SERL3</name>
<dbReference type="OMA" id="PQYTIKY"/>
<dbReference type="InterPro" id="IPR007471">
    <property type="entry name" value="N-end_Aminoacyl_Trfase_N"/>
</dbReference>
<dbReference type="InParanoid" id="F8PNU1"/>
<dbReference type="GO" id="GO:0004057">
    <property type="term" value="F:arginyl-tRNA--protein transferase activity"/>
    <property type="evidence" value="ECO:0007669"/>
    <property type="project" value="InterPro"/>
</dbReference>
<gene>
    <name evidence="2" type="ORF">SERLA73DRAFT_50122</name>
</gene>
<feature type="domain" description="N-end aminoacyl transferase N-terminal" evidence="1">
    <location>
        <begin position="15"/>
        <end position="99"/>
    </location>
</feature>
<dbReference type="InterPro" id="IPR030700">
    <property type="entry name" value="N-end_Aminoacyl_Trfase"/>
</dbReference>